<proteinExistence type="predicted"/>
<organism evidence="1 2">
    <name type="scientific">Sporanaerobium hydrogeniformans</name>
    <dbReference type="NCBI Taxonomy" id="3072179"/>
    <lineage>
        <taxon>Bacteria</taxon>
        <taxon>Bacillati</taxon>
        <taxon>Bacillota</taxon>
        <taxon>Clostridia</taxon>
        <taxon>Lachnospirales</taxon>
        <taxon>Lachnospiraceae</taxon>
        <taxon>Sporanaerobium</taxon>
    </lineage>
</organism>
<reference evidence="1" key="1">
    <citation type="submission" date="2017-10" db="EMBL/GenBank/DDBJ databases">
        <title>Genome sequence of cellulolytic Lachnospiraceae bacterium XHS1971 isolated from hotspring sediment.</title>
        <authorList>
            <person name="Vasudevan G."/>
            <person name="Joshi A.J."/>
            <person name="Hivarkar S."/>
            <person name="Lanjekar V.B."/>
            <person name="Dhakephalkar P.K."/>
            <person name="Dagar S."/>
        </authorList>
    </citation>
    <scope>NUCLEOTIDE SEQUENCE</scope>
    <source>
        <strain evidence="1">XHS1971</strain>
    </source>
</reference>
<evidence type="ECO:0000313" key="2">
    <source>
        <dbReference type="Proteomes" id="UP000224460"/>
    </source>
</evidence>
<dbReference type="EMBL" id="PEDL01000002">
    <property type="protein sequence ID" value="PHV71599.1"/>
    <property type="molecule type" value="Genomic_DNA"/>
</dbReference>
<dbReference type="Proteomes" id="UP000224460">
    <property type="component" value="Unassembled WGS sequence"/>
</dbReference>
<gene>
    <name evidence="1" type="primary">aroF</name>
    <name evidence="1" type="ORF">CS063_03275</name>
</gene>
<protein>
    <submittedName>
        <fullName evidence="1">3-deoxy-7-phosphoheptulonate synthase</fullName>
    </submittedName>
</protein>
<evidence type="ECO:0000313" key="1">
    <source>
        <dbReference type="EMBL" id="PHV71599.1"/>
    </source>
</evidence>
<accession>A0AC61DE94</accession>
<comment type="caution">
    <text evidence="1">The sequence shown here is derived from an EMBL/GenBank/DDBJ whole genome shotgun (WGS) entry which is preliminary data.</text>
</comment>
<keyword evidence="2" id="KW-1185">Reference proteome</keyword>
<name>A0AC61DE94_9FIRM</name>
<sequence length="340" mass="36398">MIIVMKHQATPGDIKLVTDKVTDAGLQVHISEGSQVTIIGVVGDKSKLNSDFISSLPCVEKLVPVTETYKLANKMFHTSPSVIDLGNCQIGGKDLIVMAGPCAIESKEQLFASADSVKAGGATVLRGGAYKPRTSPYSFQGLEEQGLLYMLEAKKRTGLSIVCEVTSIHAVNAAVNYVDILQVGARNMQNFELLKAVGKTNLPVLLKRGLCATIDEWLNAAEYIMSEGNQNVILCERGIRTYETATRNTLDISAIPVIKSKSHLPIIVDPSHASGKKPYIPALSKAAIAAGADGLMIEVHPNPKEALSDGPQSLNPEEFKNLMNELKAIAEACGRTLSCV</sequence>